<feature type="region of interest" description="Disordered" evidence="1">
    <location>
        <begin position="1"/>
        <end position="23"/>
    </location>
</feature>
<sequence>MGSSKKKHRYQQTLESSESSQNIECLTLSSSIQRSRNSNAVNTTVYRPKRRCTAPSSSARSKLPANAHTSESVDLNSDDDFVEIIPKQPESARKAATSRKCPANSTDSNVSSEPELALEEVEVVNEAPTNASKRVRLNRENDLCFLPSSPSLLRASSPTIRRFNSCASQNIVLAEDSQLLDDDHLFPVSLAASADTFSCDTLADSYSANNALLSTTGGACSASTITSVGSADMIQKSTPRSASSAAPVFSNSGASSNRRAGSAELSSDPISEFLTPTDSPENPRPMPRFSKLLQLDSPINSQADLDSLHLQQSHEDGQTDGKSITQWYKDNLFTQKSVSGPDIEDEKFPNIIPADDTQDDELDGRFEAHNSCDGSGAYTTGTLHTPKGSEVASEDGYSSPIEGFWDLRNVTQGSAFDRDLYMNQFNPSQFQSRRNAPRKRKESNHAVRLSAARRRGGAIRPATSSRQSRPAPRLQAVNQLPAHNYYADDPYLDVAGSMNWEGGGMSRFG</sequence>
<feature type="compositionally biased region" description="Polar residues" evidence="1">
    <location>
        <begin position="264"/>
        <end position="280"/>
    </location>
</feature>
<proteinExistence type="predicted"/>
<organism evidence="2 3">
    <name type="scientific">Coemansia spiralis</name>
    <dbReference type="NCBI Taxonomy" id="417178"/>
    <lineage>
        <taxon>Eukaryota</taxon>
        <taxon>Fungi</taxon>
        <taxon>Fungi incertae sedis</taxon>
        <taxon>Zoopagomycota</taxon>
        <taxon>Kickxellomycotina</taxon>
        <taxon>Kickxellomycetes</taxon>
        <taxon>Kickxellales</taxon>
        <taxon>Kickxellaceae</taxon>
        <taxon>Coemansia</taxon>
    </lineage>
</organism>
<evidence type="ECO:0000313" key="2">
    <source>
        <dbReference type="EMBL" id="KAJ2679408.1"/>
    </source>
</evidence>
<dbReference type="OrthoDB" id="5599736at2759"/>
<feature type="compositionally biased region" description="Low complexity" evidence="1">
    <location>
        <begin position="250"/>
        <end position="263"/>
    </location>
</feature>
<reference evidence="2" key="1">
    <citation type="submission" date="2022-07" db="EMBL/GenBank/DDBJ databases">
        <title>Phylogenomic reconstructions and comparative analyses of Kickxellomycotina fungi.</title>
        <authorList>
            <person name="Reynolds N.K."/>
            <person name="Stajich J.E."/>
            <person name="Barry K."/>
            <person name="Grigoriev I.V."/>
            <person name="Crous P."/>
            <person name="Smith M.E."/>
        </authorList>
    </citation>
    <scope>NUCLEOTIDE SEQUENCE</scope>
    <source>
        <strain evidence="2">NRRL 3115</strain>
    </source>
</reference>
<gene>
    <name evidence="2" type="ORF">GGI25_001543</name>
</gene>
<dbReference type="EMBL" id="JANBTW010000012">
    <property type="protein sequence ID" value="KAJ2679408.1"/>
    <property type="molecule type" value="Genomic_DNA"/>
</dbReference>
<feature type="region of interest" description="Disordered" evidence="1">
    <location>
        <begin position="427"/>
        <end position="472"/>
    </location>
</feature>
<protein>
    <submittedName>
        <fullName evidence="2">Uncharacterized protein</fullName>
    </submittedName>
</protein>
<dbReference type="Proteomes" id="UP001151518">
    <property type="component" value="Unassembled WGS sequence"/>
</dbReference>
<feature type="region of interest" description="Disordered" evidence="1">
    <location>
        <begin position="236"/>
        <end position="289"/>
    </location>
</feature>
<name>A0A9W8GAH0_9FUNG</name>
<evidence type="ECO:0000313" key="3">
    <source>
        <dbReference type="Proteomes" id="UP001151518"/>
    </source>
</evidence>
<feature type="compositionally biased region" description="Polar residues" evidence="1">
    <location>
        <begin position="11"/>
        <end position="23"/>
    </location>
</feature>
<dbReference type="AlphaFoldDB" id="A0A9W8GAH0"/>
<feature type="compositionally biased region" description="Basic residues" evidence="1">
    <location>
        <begin position="1"/>
        <end position="10"/>
    </location>
</feature>
<comment type="caution">
    <text evidence="2">The sequence shown here is derived from an EMBL/GenBank/DDBJ whole genome shotgun (WGS) entry which is preliminary data.</text>
</comment>
<evidence type="ECO:0000256" key="1">
    <source>
        <dbReference type="SAM" id="MobiDB-lite"/>
    </source>
</evidence>
<accession>A0A9W8GAH0</accession>
<feature type="region of interest" description="Disordered" evidence="1">
    <location>
        <begin position="48"/>
        <end position="116"/>
    </location>
</feature>